<dbReference type="GO" id="GO:0019646">
    <property type="term" value="P:aerobic electron transport chain"/>
    <property type="evidence" value="ECO:0007669"/>
    <property type="project" value="TreeGrafter"/>
</dbReference>
<evidence type="ECO:0000259" key="6">
    <source>
        <dbReference type="Pfam" id="PF07992"/>
    </source>
</evidence>
<dbReference type="GO" id="GO:0003955">
    <property type="term" value="F:NAD(P)H dehydrogenase (quinone) activity"/>
    <property type="evidence" value="ECO:0007669"/>
    <property type="project" value="TreeGrafter"/>
</dbReference>
<evidence type="ECO:0000313" key="7">
    <source>
        <dbReference type="EMBL" id="RJO73764.1"/>
    </source>
</evidence>
<dbReference type="InterPro" id="IPR023753">
    <property type="entry name" value="FAD/NAD-binding_dom"/>
</dbReference>
<evidence type="ECO:0000256" key="5">
    <source>
        <dbReference type="ARBA" id="ARBA00023002"/>
    </source>
</evidence>
<sequence length="405" mass="42718">MLKILVAGGGFAGVWSAASAVRLARGHGVSESELSVTLVSDQSDLVLRPRLYEADPGSMRVPLARILDPIGVEIVNATVRGIDPSRRRIRTEEGGSFDYDRLVLATGSRLFRPTLPGIEFAHDVDTVDGALALDAHLHRLPEQPASPGRFTAVVVGAGFTGLEVATELVDRLRAIAAPHGLADEVRVVLLDRADVVAQGFAPDARAEIVAALDQLGVRRRLGVSLRAVSGAGVELADGTHLAAETVVWAGGVRVDHLAADITADRDAFGRLAVDEFLRTAAVPEIFAAGDTAAAPAEEGNTVTQSCQHAMPMGKFAGHNAAADLLGLPLAPFRPNPFRITLDLGSAGAVRTVGWDRALHESGPAAKEVKRAVNSVWIYPPVDDAAELLRQADFRVSARRPVTAEA</sequence>
<dbReference type="PANTHER" id="PTHR42913">
    <property type="entry name" value="APOPTOSIS-INDUCING FACTOR 1"/>
    <property type="match status" value="1"/>
</dbReference>
<evidence type="ECO:0000256" key="1">
    <source>
        <dbReference type="ARBA" id="ARBA00001974"/>
    </source>
</evidence>
<dbReference type="InterPro" id="IPR051169">
    <property type="entry name" value="NADH-Q_oxidoreductase"/>
</dbReference>
<keyword evidence="5" id="KW-0560">Oxidoreductase</keyword>
<reference evidence="7 8" key="1">
    <citation type="submission" date="2018-09" db="EMBL/GenBank/DDBJ databases">
        <title>YIM PH21274 draft genome.</title>
        <authorList>
            <person name="Miao C."/>
        </authorList>
    </citation>
    <scope>NUCLEOTIDE SEQUENCE [LARGE SCALE GENOMIC DNA]</scope>
    <source>
        <strain evidence="7 8">YIM PH 21724</strain>
    </source>
</reference>
<name>A0A3A4KV74_9NOCA</name>
<keyword evidence="8" id="KW-1185">Reference proteome</keyword>
<dbReference type="Gene3D" id="3.50.50.100">
    <property type="match status" value="1"/>
</dbReference>
<keyword evidence="4" id="KW-0274">FAD</keyword>
<dbReference type="PRINTS" id="PR00411">
    <property type="entry name" value="PNDRDTASEI"/>
</dbReference>
<protein>
    <submittedName>
        <fullName evidence="7">Dehydrogenase</fullName>
    </submittedName>
</protein>
<comment type="cofactor">
    <cofactor evidence="1">
        <name>FAD</name>
        <dbReference type="ChEBI" id="CHEBI:57692"/>
    </cofactor>
</comment>
<dbReference type="InterPro" id="IPR036188">
    <property type="entry name" value="FAD/NAD-bd_sf"/>
</dbReference>
<evidence type="ECO:0000256" key="2">
    <source>
        <dbReference type="ARBA" id="ARBA00005272"/>
    </source>
</evidence>
<evidence type="ECO:0000256" key="4">
    <source>
        <dbReference type="ARBA" id="ARBA00022827"/>
    </source>
</evidence>
<dbReference type="EMBL" id="QZFU01000023">
    <property type="protein sequence ID" value="RJO73764.1"/>
    <property type="molecule type" value="Genomic_DNA"/>
</dbReference>
<proteinExistence type="inferred from homology"/>
<evidence type="ECO:0000256" key="3">
    <source>
        <dbReference type="ARBA" id="ARBA00022630"/>
    </source>
</evidence>
<keyword evidence="3" id="KW-0285">Flavoprotein</keyword>
<evidence type="ECO:0000313" key="8">
    <source>
        <dbReference type="Proteomes" id="UP000266677"/>
    </source>
</evidence>
<organism evidence="7 8">
    <name type="scientific">Nocardia panacis</name>
    <dbReference type="NCBI Taxonomy" id="2340916"/>
    <lineage>
        <taxon>Bacteria</taxon>
        <taxon>Bacillati</taxon>
        <taxon>Actinomycetota</taxon>
        <taxon>Actinomycetes</taxon>
        <taxon>Mycobacteriales</taxon>
        <taxon>Nocardiaceae</taxon>
        <taxon>Nocardia</taxon>
    </lineage>
</organism>
<feature type="domain" description="FAD/NAD(P)-binding" evidence="6">
    <location>
        <begin position="3"/>
        <end position="313"/>
    </location>
</feature>
<dbReference type="AlphaFoldDB" id="A0A3A4KV74"/>
<comment type="caution">
    <text evidence="7">The sequence shown here is derived from an EMBL/GenBank/DDBJ whole genome shotgun (WGS) entry which is preliminary data.</text>
</comment>
<dbReference type="RefSeq" id="WP_120042840.1">
    <property type="nucleotide sequence ID" value="NZ_QZFU01000023.1"/>
</dbReference>
<gene>
    <name evidence="7" type="ORF">D5S18_21625</name>
</gene>
<dbReference type="PRINTS" id="PR00368">
    <property type="entry name" value="FADPNR"/>
</dbReference>
<dbReference type="OrthoDB" id="9781621at2"/>
<dbReference type="Proteomes" id="UP000266677">
    <property type="component" value="Unassembled WGS sequence"/>
</dbReference>
<dbReference type="Pfam" id="PF07992">
    <property type="entry name" value="Pyr_redox_2"/>
    <property type="match status" value="1"/>
</dbReference>
<dbReference type="PANTHER" id="PTHR42913:SF3">
    <property type="entry name" value="64 KDA MITOCHONDRIAL NADH DEHYDROGENASE (EUROFUNG)"/>
    <property type="match status" value="1"/>
</dbReference>
<accession>A0A3A4KV74</accession>
<comment type="similarity">
    <text evidence="2">Belongs to the NADH dehydrogenase family.</text>
</comment>
<dbReference type="SUPFAM" id="SSF51905">
    <property type="entry name" value="FAD/NAD(P)-binding domain"/>
    <property type="match status" value="2"/>
</dbReference>